<dbReference type="SUPFAM" id="SSF53448">
    <property type="entry name" value="Nucleotide-diphospho-sugar transferases"/>
    <property type="match status" value="1"/>
</dbReference>
<dbReference type="GO" id="GO:0016740">
    <property type="term" value="F:transferase activity"/>
    <property type="evidence" value="ECO:0007669"/>
    <property type="project" value="UniProtKB-KW"/>
</dbReference>
<dbReference type="OrthoDB" id="9801954at2"/>
<dbReference type="AlphaFoldDB" id="A0A428MS73"/>
<proteinExistence type="predicted"/>
<protein>
    <recommendedName>
        <fullName evidence="2">Galactosyltransferase C-terminal domain-containing protein</fullName>
    </recommendedName>
</protein>
<keyword evidence="1" id="KW-0808">Transferase</keyword>
<evidence type="ECO:0000313" key="3">
    <source>
        <dbReference type="EMBL" id="RSL28964.1"/>
    </source>
</evidence>
<organism evidence="3 4">
    <name type="scientific">Salibacterium salarium</name>
    <dbReference type="NCBI Taxonomy" id="284579"/>
    <lineage>
        <taxon>Bacteria</taxon>
        <taxon>Bacillati</taxon>
        <taxon>Bacillota</taxon>
        <taxon>Bacilli</taxon>
        <taxon>Bacillales</taxon>
        <taxon>Bacillaceae</taxon>
    </lineage>
</organism>
<dbReference type="Pfam" id="PF02709">
    <property type="entry name" value="Glyco_transf_7C"/>
    <property type="match status" value="1"/>
</dbReference>
<dbReference type="InterPro" id="IPR029044">
    <property type="entry name" value="Nucleotide-diphossugar_trans"/>
</dbReference>
<accession>A0A428MS73</accession>
<gene>
    <name evidence="3" type="ORF">D7Z54_33720</name>
</gene>
<reference evidence="3 4" key="1">
    <citation type="submission" date="2018-10" db="EMBL/GenBank/DDBJ databases">
        <title>Draft genome sequence of Bacillus salarius IM0101, isolated from a hypersaline soil in Inner Mongolia, China.</title>
        <authorList>
            <person name="Yamprayoonswat W."/>
            <person name="Boonvisut S."/>
            <person name="Jumpathong W."/>
            <person name="Sittihan S."/>
            <person name="Ruangsuj P."/>
            <person name="Wanthongcharoen S."/>
            <person name="Thongpramul N."/>
            <person name="Pimmason S."/>
            <person name="Yu B."/>
            <person name="Yasawong M."/>
        </authorList>
    </citation>
    <scope>NUCLEOTIDE SEQUENCE [LARGE SCALE GENOMIC DNA]</scope>
    <source>
        <strain evidence="3 4">IM0101</strain>
    </source>
</reference>
<sequence length="231" mass="26436">MTDISILIPYQPDNGPRDKAFEWVLAFYKTNIPGAELCIGKSTSKLFSRSQAINDAALKATKEVFFIVDADLIFNPQIVKKSLAFLENNAWVIPFNTINYVTEKSTSSIFADSPHWPISNQVTYERVKKPSPRTPCVGGFNIVPRKNFETVHGFDERFIGWGGEDRAFMSAMNTLCGPYKRMDTEIFHLWHPHVGNKRNPNYKNNTVLRDQYLANVGNKKAMKRLIMERNK</sequence>
<evidence type="ECO:0000259" key="2">
    <source>
        <dbReference type="Pfam" id="PF02709"/>
    </source>
</evidence>
<feature type="domain" description="Galactosyltransferase C-terminal" evidence="2">
    <location>
        <begin position="125"/>
        <end position="184"/>
    </location>
</feature>
<dbReference type="RefSeq" id="WP_125563401.1">
    <property type="nucleotide sequence ID" value="NZ_RBVX01000111.1"/>
</dbReference>
<name>A0A428MS73_9BACI</name>
<dbReference type="InterPro" id="IPR027791">
    <property type="entry name" value="Galactosyl_T_C"/>
</dbReference>
<dbReference type="Proteomes" id="UP000275076">
    <property type="component" value="Unassembled WGS sequence"/>
</dbReference>
<comment type="caution">
    <text evidence="3">The sequence shown here is derived from an EMBL/GenBank/DDBJ whole genome shotgun (WGS) entry which is preliminary data.</text>
</comment>
<evidence type="ECO:0000256" key="1">
    <source>
        <dbReference type="ARBA" id="ARBA00022679"/>
    </source>
</evidence>
<dbReference type="Gene3D" id="3.90.550.10">
    <property type="entry name" value="Spore Coat Polysaccharide Biosynthesis Protein SpsA, Chain A"/>
    <property type="match status" value="1"/>
</dbReference>
<keyword evidence="4" id="KW-1185">Reference proteome</keyword>
<evidence type="ECO:0000313" key="4">
    <source>
        <dbReference type="Proteomes" id="UP000275076"/>
    </source>
</evidence>
<dbReference type="EMBL" id="RBVX01000111">
    <property type="protein sequence ID" value="RSL28964.1"/>
    <property type="molecule type" value="Genomic_DNA"/>
</dbReference>